<dbReference type="EnsemblMetazoa" id="G20352.1">
    <property type="protein sequence ID" value="G20352.1:cds"/>
    <property type="gene ID" value="G20352"/>
</dbReference>
<evidence type="ECO:0000256" key="1">
    <source>
        <dbReference type="PROSITE-ProRule" id="PRU00024"/>
    </source>
</evidence>
<evidence type="ECO:0000313" key="4">
    <source>
        <dbReference type="EMBL" id="EKC40185.1"/>
    </source>
</evidence>
<keyword evidence="2" id="KW-0175">Coiled coil</keyword>
<dbReference type="AlphaFoldDB" id="K1RFP4"/>
<proteinExistence type="predicted"/>
<evidence type="ECO:0000259" key="3">
    <source>
        <dbReference type="PROSITE" id="PS50119"/>
    </source>
</evidence>
<dbReference type="PANTHER" id="PTHR25462:SF296">
    <property type="entry name" value="MEIOTIC P26, ISOFORM F"/>
    <property type="match status" value="1"/>
</dbReference>
<protein>
    <submittedName>
        <fullName evidence="5">B box-type domain-containing protein</fullName>
    </submittedName>
    <submittedName>
        <fullName evidence="4">Tripartite motif-containing protein 71</fullName>
    </submittedName>
</protein>
<dbReference type="EnsemblMetazoa" id="G20352.2">
    <property type="protein sequence ID" value="G20352.2:cds"/>
    <property type="gene ID" value="G20352"/>
</dbReference>
<dbReference type="GO" id="GO:0008270">
    <property type="term" value="F:zinc ion binding"/>
    <property type="evidence" value="ECO:0007669"/>
    <property type="project" value="UniProtKB-KW"/>
</dbReference>
<dbReference type="EnsemblMetazoa" id="G20352.3">
    <property type="protein sequence ID" value="G20352.3:cds"/>
    <property type="gene ID" value="G20352"/>
</dbReference>
<dbReference type="InterPro" id="IPR047153">
    <property type="entry name" value="TRIM45/56/19-like"/>
</dbReference>
<keyword evidence="1" id="KW-0863">Zinc-finger</keyword>
<keyword evidence="6" id="KW-1185">Reference proteome</keyword>
<feature type="domain" description="B box-type" evidence="3">
    <location>
        <begin position="8"/>
        <end position="44"/>
    </location>
</feature>
<dbReference type="Pfam" id="PF00643">
    <property type="entry name" value="zf-B_box"/>
    <property type="match status" value="1"/>
</dbReference>
<dbReference type="HOGENOM" id="CLU_1361603_0_0_1"/>
<evidence type="ECO:0000313" key="6">
    <source>
        <dbReference type="Proteomes" id="UP000005408"/>
    </source>
</evidence>
<dbReference type="EMBL" id="JH818873">
    <property type="protein sequence ID" value="EKC40185.1"/>
    <property type="molecule type" value="Genomic_DNA"/>
</dbReference>
<accession>K1RFP4</accession>
<reference evidence="4" key="1">
    <citation type="journal article" date="2012" name="Nature">
        <title>The oyster genome reveals stress adaptation and complexity of shell formation.</title>
        <authorList>
            <person name="Zhang G."/>
            <person name="Fang X."/>
            <person name="Guo X."/>
            <person name="Li L."/>
            <person name="Luo R."/>
            <person name="Xu F."/>
            <person name="Yang P."/>
            <person name="Zhang L."/>
            <person name="Wang X."/>
            <person name="Qi H."/>
            <person name="Xiong Z."/>
            <person name="Que H."/>
            <person name="Xie Y."/>
            <person name="Holland P.W."/>
            <person name="Paps J."/>
            <person name="Zhu Y."/>
            <person name="Wu F."/>
            <person name="Chen Y."/>
            <person name="Wang J."/>
            <person name="Peng C."/>
            <person name="Meng J."/>
            <person name="Yang L."/>
            <person name="Liu J."/>
            <person name="Wen B."/>
            <person name="Zhang N."/>
            <person name="Huang Z."/>
            <person name="Zhu Q."/>
            <person name="Feng Y."/>
            <person name="Mount A."/>
            <person name="Hedgecock D."/>
            <person name="Xu Z."/>
            <person name="Liu Y."/>
            <person name="Domazet-Loso T."/>
            <person name="Du Y."/>
            <person name="Sun X."/>
            <person name="Zhang S."/>
            <person name="Liu B."/>
            <person name="Cheng P."/>
            <person name="Jiang X."/>
            <person name="Li J."/>
            <person name="Fan D."/>
            <person name="Wang W."/>
            <person name="Fu W."/>
            <person name="Wang T."/>
            <person name="Wang B."/>
            <person name="Zhang J."/>
            <person name="Peng Z."/>
            <person name="Li Y."/>
            <person name="Li N."/>
            <person name="Wang J."/>
            <person name="Chen M."/>
            <person name="He Y."/>
            <person name="Tan F."/>
            <person name="Song X."/>
            <person name="Zheng Q."/>
            <person name="Huang R."/>
            <person name="Yang H."/>
            <person name="Du X."/>
            <person name="Chen L."/>
            <person name="Yang M."/>
            <person name="Gaffney P.M."/>
            <person name="Wang S."/>
            <person name="Luo L."/>
            <person name="She Z."/>
            <person name="Ming Y."/>
            <person name="Huang W."/>
            <person name="Zhang S."/>
            <person name="Huang B."/>
            <person name="Zhang Y."/>
            <person name="Qu T."/>
            <person name="Ni P."/>
            <person name="Miao G."/>
            <person name="Wang J."/>
            <person name="Wang Q."/>
            <person name="Steinberg C.E."/>
            <person name="Wang H."/>
            <person name="Li N."/>
            <person name="Qian L."/>
            <person name="Zhang G."/>
            <person name="Li Y."/>
            <person name="Yang H."/>
            <person name="Liu X."/>
            <person name="Wang J."/>
            <person name="Yin Y."/>
            <person name="Wang J."/>
        </authorList>
    </citation>
    <scope>NUCLEOTIDE SEQUENCE [LARGE SCALE GENOMIC DNA]</scope>
    <source>
        <strain evidence="4">05x7-T-G4-1.051#20</strain>
    </source>
</reference>
<dbReference type="SUPFAM" id="SSF57845">
    <property type="entry name" value="B-box zinc-binding domain"/>
    <property type="match status" value="1"/>
</dbReference>
<dbReference type="PANTHER" id="PTHR25462">
    <property type="entry name" value="BONUS, ISOFORM C-RELATED"/>
    <property type="match status" value="1"/>
</dbReference>
<gene>
    <name evidence="4" type="ORF">CGI_10027829</name>
</gene>
<evidence type="ECO:0000313" key="5">
    <source>
        <dbReference type="EnsemblMetazoa" id="G20352.1:cds"/>
    </source>
</evidence>
<keyword evidence="1" id="KW-0862">Zinc</keyword>
<dbReference type="SMART" id="SM00336">
    <property type="entry name" value="BBOX"/>
    <property type="match status" value="1"/>
</dbReference>
<organism evidence="4">
    <name type="scientific">Magallana gigas</name>
    <name type="common">Pacific oyster</name>
    <name type="synonym">Crassostrea gigas</name>
    <dbReference type="NCBI Taxonomy" id="29159"/>
    <lineage>
        <taxon>Eukaryota</taxon>
        <taxon>Metazoa</taxon>
        <taxon>Spiralia</taxon>
        <taxon>Lophotrochozoa</taxon>
        <taxon>Mollusca</taxon>
        <taxon>Bivalvia</taxon>
        <taxon>Autobranchia</taxon>
        <taxon>Pteriomorphia</taxon>
        <taxon>Ostreida</taxon>
        <taxon>Ostreoidea</taxon>
        <taxon>Ostreidae</taxon>
        <taxon>Magallana</taxon>
    </lineage>
</organism>
<sequence>MEIPLPKCKTHDGHTCEFYCVQCGAVICRKCLVSFHNKHGVEDLEDLCKARREIIAQERETVRTAVSLYQHLDKDVAIEEDRIREKYAAIENEIRQHGEKLEEAARRAKDEYLKRVRERKSEDIKRLEEQRGTIQRNLEEARNVERALPECINTCEGILRFKKSSTVLPEVPKLQKIAHPEFVPNSEQLDKVVDQFGNLII</sequence>
<dbReference type="Proteomes" id="UP000005408">
    <property type="component" value="Unassembled WGS sequence"/>
</dbReference>
<dbReference type="PROSITE" id="PS50119">
    <property type="entry name" value="ZF_BBOX"/>
    <property type="match status" value="1"/>
</dbReference>
<evidence type="ECO:0000256" key="2">
    <source>
        <dbReference type="SAM" id="Coils"/>
    </source>
</evidence>
<dbReference type="Gene3D" id="3.30.160.60">
    <property type="entry name" value="Classic Zinc Finger"/>
    <property type="match status" value="1"/>
</dbReference>
<keyword evidence="1" id="KW-0479">Metal-binding</keyword>
<dbReference type="InterPro" id="IPR000315">
    <property type="entry name" value="Znf_B-box"/>
</dbReference>
<feature type="coiled-coil region" evidence="2">
    <location>
        <begin position="80"/>
        <end position="147"/>
    </location>
</feature>
<name>K1RFP4_MAGGI</name>
<reference evidence="5" key="2">
    <citation type="submission" date="2022-08" db="UniProtKB">
        <authorList>
            <consortium name="EnsemblMetazoa"/>
        </authorList>
    </citation>
    <scope>IDENTIFICATION</scope>
    <source>
        <strain evidence="5">05x7-T-G4-1.051#20</strain>
    </source>
</reference>